<dbReference type="Proteomes" id="UP001163046">
    <property type="component" value="Unassembled WGS sequence"/>
</dbReference>
<proteinExistence type="predicted"/>
<gene>
    <name evidence="1" type="ORF">OS493_022203</name>
</gene>
<protein>
    <submittedName>
        <fullName evidence="1">Uncharacterized protein</fullName>
    </submittedName>
</protein>
<name>A0A9W9YAP5_9CNID</name>
<organism evidence="1 2">
    <name type="scientific">Desmophyllum pertusum</name>
    <dbReference type="NCBI Taxonomy" id="174260"/>
    <lineage>
        <taxon>Eukaryota</taxon>
        <taxon>Metazoa</taxon>
        <taxon>Cnidaria</taxon>
        <taxon>Anthozoa</taxon>
        <taxon>Hexacorallia</taxon>
        <taxon>Scleractinia</taxon>
        <taxon>Caryophylliina</taxon>
        <taxon>Caryophylliidae</taxon>
        <taxon>Desmophyllum</taxon>
    </lineage>
</organism>
<accession>A0A9W9YAP5</accession>
<reference evidence="1" key="1">
    <citation type="submission" date="2023-01" db="EMBL/GenBank/DDBJ databases">
        <title>Genome assembly of the deep-sea coral Lophelia pertusa.</title>
        <authorList>
            <person name="Herrera S."/>
            <person name="Cordes E."/>
        </authorList>
    </citation>
    <scope>NUCLEOTIDE SEQUENCE</scope>
    <source>
        <strain evidence="1">USNM1676648</strain>
        <tissue evidence="1">Polyp</tissue>
    </source>
</reference>
<dbReference type="EMBL" id="MU827792">
    <property type="protein sequence ID" value="KAJ7330589.1"/>
    <property type="molecule type" value="Genomic_DNA"/>
</dbReference>
<sequence>MDAGLMLKAASYAFDAAKKAFDNIPDCYFENEEIIGWWNDKKARDERALIEKTYENGRFSRDHYTLGLMPNGTWYCCFTQAGLRAKGHLLDDSGGCGCGRWWRQRRLRKRQQKVSSKCVQ</sequence>
<dbReference type="OrthoDB" id="10264314at2759"/>
<dbReference type="AlphaFoldDB" id="A0A9W9YAP5"/>
<comment type="caution">
    <text evidence="1">The sequence shown here is derived from an EMBL/GenBank/DDBJ whole genome shotgun (WGS) entry which is preliminary data.</text>
</comment>
<evidence type="ECO:0000313" key="1">
    <source>
        <dbReference type="EMBL" id="KAJ7330589.1"/>
    </source>
</evidence>
<keyword evidence="2" id="KW-1185">Reference proteome</keyword>
<evidence type="ECO:0000313" key="2">
    <source>
        <dbReference type="Proteomes" id="UP001163046"/>
    </source>
</evidence>